<feature type="modified residue" description="4-aspartylphosphate" evidence="5">
    <location>
        <position position="52"/>
    </location>
</feature>
<evidence type="ECO:0000259" key="6">
    <source>
        <dbReference type="PROSITE" id="PS50043"/>
    </source>
</evidence>
<dbReference type="CDD" id="cd17535">
    <property type="entry name" value="REC_NarL-like"/>
    <property type="match status" value="1"/>
</dbReference>
<dbReference type="SMART" id="SM00448">
    <property type="entry name" value="REC"/>
    <property type="match status" value="1"/>
</dbReference>
<comment type="caution">
    <text evidence="8">The sequence shown here is derived from an EMBL/GenBank/DDBJ whole genome shotgun (WGS) entry which is preliminary data.</text>
</comment>
<dbReference type="EMBL" id="JBHUNE010000001">
    <property type="protein sequence ID" value="MFD2757051.1"/>
    <property type="molecule type" value="Genomic_DNA"/>
</dbReference>
<dbReference type="PRINTS" id="PR00038">
    <property type="entry name" value="HTHLUXR"/>
</dbReference>
<evidence type="ECO:0000313" key="8">
    <source>
        <dbReference type="EMBL" id="MFD2757051.1"/>
    </source>
</evidence>
<dbReference type="CDD" id="cd06170">
    <property type="entry name" value="LuxR_C_like"/>
    <property type="match status" value="1"/>
</dbReference>
<dbReference type="RefSeq" id="WP_019618850.1">
    <property type="nucleotide sequence ID" value="NZ_JBHUNE010000001.1"/>
</dbReference>
<feature type="domain" description="Response regulatory" evidence="7">
    <location>
        <begin position="3"/>
        <end position="118"/>
    </location>
</feature>
<proteinExistence type="predicted"/>
<feature type="domain" description="HTH luxR-type" evidence="6">
    <location>
        <begin position="136"/>
        <end position="201"/>
    </location>
</feature>
<protein>
    <submittedName>
        <fullName evidence="8">Response regulator</fullName>
    </submittedName>
</protein>
<dbReference type="Pfam" id="PF00196">
    <property type="entry name" value="GerE"/>
    <property type="match status" value="1"/>
</dbReference>
<evidence type="ECO:0000256" key="2">
    <source>
        <dbReference type="ARBA" id="ARBA00023015"/>
    </source>
</evidence>
<dbReference type="Proteomes" id="UP001597492">
    <property type="component" value="Unassembled WGS sequence"/>
</dbReference>
<dbReference type="InterPro" id="IPR039420">
    <property type="entry name" value="WalR-like"/>
</dbReference>
<dbReference type="InterPro" id="IPR058245">
    <property type="entry name" value="NreC/VraR/RcsB-like_REC"/>
</dbReference>
<keyword evidence="1 5" id="KW-0597">Phosphoprotein</keyword>
<evidence type="ECO:0000256" key="5">
    <source>
        <dbReference type="PROSITE-ProRule" id="PRU00169"/>
    </source>
</evidence>
<name>A0ABW5UTS4_9MICO</name>
<sequence length="204" mass="21537">MIRVLICDDHPIVRAGLRAVFEHDGDLEVVGEAATADEAVALAPGADVVTMDLRLGDGGDGVDATRRIRALQQAPAVLVLTNYDTDNQILTAIEAGACGYLLKDAPPERLVRAVRRAAAGENVLDAEIMERLVGQLRAPRVHLTPREADVLAQLATGATNQRIGEVLHLSPTTVKSHLAAIYGKLGVSSRTAAVSKARETGLLA</sequence>
<evidence type="ECO:0000256" key="3">
    <source>
        <dbReference type="ARBA" id="ARBA00023125"/>
    </source>
</evidence>
<keyword evidence="9" id="KW-1185">Reference proteome</keyword>
<dbReference type="PROSITE" id="PS50110">
    <property type="entry name" value="RESPONSE_REGULATORY"/>
    <property type="match status" value="1"/>
</dbReference>
<evidence type="ECO:0000256" key="4">
    <source>
        <dbReference type="ARBA" id="ARBA00023163"/>
    </source>
</evidence>
<evidence type="ECO:0000259" key="7">
    <source>
        <dbReference type="PROSITE" id="PS50110"/>
    </source>
</evidence>
<dbReference type="SUPFAM" id="SSF46894">
    <property type="entry name" value="C-terminal effector domain of the bipartite response regulators"/>
    <property type="match status" value="1"/>
</dbReference>
<evidence type="ECO:0000313" key="9">
    <source>
        <dbReference type="Proteomes" id="UP001597492"/>
    </source>
</evidence>
<keyword evidence="4" id="KW-0804">Transcription</keyword>
<dbReference type="PROSITE" id="PS00622">
    <property type="entry name" value="HTH_LUXR_1"/>
    <property type="match status" value="1"/>
</dbReference>
<reference evidence="9" key="1">
    <citation type="journal article" date="2019" name="Int. J. Syst. Evol. Microbiol.">
        <title>The Global Catalogue of Microorganisms (GCM) 10K type strain sequencing project: providing services to taxonomists for standard genome sequencing and annotation.</title>
        <authorList>
            <consortium name="The Broad Institute Genomics Platform"/>
            <consortium name="The Broad Institute Genome Sequencing Center for Infectious Disease"/>
            <person name="Wu L."/>
            <person name="Ma J."/>
        </authorList>
    </citation>
    <scope>NUCLEOTIDE SEQUENCE [LARGE SCALE GENOMIC DNA]</scope>
    <source>
        <strain evidence="9">TISTR 1514</strain>
    </source>
</reference>
<dbReference type="PROSITE" id="PS50043">
    <property type="entry name" value="HTH_LUXR_2"/>
    <property type="match status" value="1"/>
</dbReference>
<dbReference type="InterPro" id="IPR001789">
    <property type="entry name" value="Sig_transdc_resp-reg_receiver"/>
</dbReference>
<dbReference type="Gene3D" id="3.40.50.2300">
    <property type="match status" value="1"/>
</dbReference>
<keyword evidence="2" id="KW-0805">Transcription regulation</keyword>
<dbReference type="InterPro" id="IPR011006">
    <property type="entry name" value="CheY-like_superfamily"/>
</dbReference>
<dbReference type="SUPFAM" id="SSF52172">
    <property type="entry name" value="CheY-like"/>
    <property type="match status" value="1"/>
</dbReference>
<dbReference type="SMART" id="SM00421">
    <property type="entry name" value="HTH_LUXR"/>
    <property type="match status" value="1"/>
</dbReference>
<dbReference type="PANTHER" id="PTHR43214:SF24">
    <property type="entry name" value="TRANSCRIPTIONAL REGULATORY PROTEIN NARL-RELATED"/>
    <property type="match status" value="1"/>
</dbReference>
<keyword evidence="3" id="KW-0238">DNA-binding</keyword>
<accession>A0ABW5UTS4</accession>
<dbReference type="PANTHER" id="PTHR43214">
    <property type="entry name" value="TWO-COMPONENT RESPONSE REGULATOR"/>
    <property type="match status" value="1"/>
</dbReference>
<organism evidence="8 9">
    <name type="scientific">Gulosibacter faecalis</name>
    <dbReference type="NCBI Taxonomy" id="272240"/>
    <lineage>
        <taxon>Bacteria</taxon>
        <taxon>Bacillati</taxon>
        <taxon>Actinomycetota</taxon>
        <taxon>Actinomycetes</taxon>
        <taxon>Micrococcales</taxon>
        <taxon>Microbacteriaceae</taxon>
        <taxon>Gulosibacter</taxon>
    </lineage>
</organism>
<gene>
    <name evidence="8" type="ORF">ACFSW7_01505</name>
</gene>
<evidence type="ECO:0000256" key="1">
    <source>
        <dbReference type="ARBA" id="ARBA00022553"/>
    </source>
</evidence>
<dbReference type="InterPro" id="IPR000792">
    <property type="entry name" value="Tscrpt_reg_LuxR_C"/>
</dbReference>
<dbReference type="Pfam" id="PF00072">
    <property type="entry name" value="Response_reg"/>
    <property type="match status" value="1"/>
</dbReference>
<dbReference type="InterPro" id="IPR016032">
    <property type="entry name" value="Sig_transdc_resp-reg_C-effctor"/>
</dbReference>